<reference evidence="1 2" key="1">
    <citation type="journal article" date="2017" name="Int. J. Syst. Evol. Microbiol.">
        <title>Pseudokineococcus basanitobsidens sp. nov., isolated from volcanic rock.</title>
        <authorList>
            <person name="Lee D.W."/>
            <person name="Park M.Y."/>
            <person name="Kim J.J."/>
            <person name="Kim B.S."/>
        </authorList>
    </citation>
    <scope>NUCLEOTIDE SEQUENCE [LARGE SCALE GENOMIC DNA]</scope>
    <source>
        <strain evidence="1 2">DSM 103726</strain>
    </source>
</reference>
<dbReference type="InterPro" id="IPR007362">
    <property type="entry name" value="DUF429"/>
</dbReference>
<organism evidence="1 2">
    <name type="scientific">Pseudokineococcus basanitobsidens</name>
    <dbReference type="NCBI Taxonomy" id="1926649"/>
    <lineage>
        <taxon>Bacteria</taxon>
        <taxon>Bacillati</taxon>
        <taxon>Actinomycetota</taxon>
        <taxon>Actinomycetes</taxon>
        <taxon>Kineosporiales</taxon>
        <taxon>Kineosporiaceae</taxon>
        <taxon>Pseudokineococcus</taxon>
    </lineage>
</organism>
<keyword evidence="2" id="KW-1185">Reference proteome</keyword>
<dbReference type="RefSeq" id="WP_339574588.1">
    <property type="nucleotide sequence ID" value="NZ_JBBIAA010000006.1"/>
</dbReference>
<protein>
    <submittedName>
        <fullName evidence="1">DUF429 domain-containing protein</fullName>
    </submittedName>
</protein>
<gene>
    <name evidence="1" type="ORF">WDZ17_07845</name>
</gene>
<name>A0ABU8RJK0_9ACTN</name>
<sequence>MTVVMGVDGARGAWAACTWAGPGEPPVLAVLADPEAVLVAARAAGAATVGLDLPLGLAARGHRGADVAARAHLVAAARRSPAQDARAAGSRLFMTPVREVVEAGGTYADARALARRLGSPTPSAQAFALLGHVRRWDAHLPRWSGPDAPVLVEVHPELSFTRAAGPVPAPKRSARGACQRLDVLAGPTGLACGRRALDDALLAAPTDLALDDALDAAAAAWTAWRVAADDPDVLRLPEHEERDGDRLVRILV</sequence>
<dbReference type="Pfam" id="PF04250">
    <property type="entry name" value="DUF429"/>
    <property type="match status" value="1"/>
</dbReference>
<dbReference type="EMBL" id="JBBIAA010000006">
    <property type="protein sequence ID" value="MEJ5945208.1"/>
    <property type="molecule type" value="Genomic_DNA"/>
</dbReference>
<accession>A0ABU8RJK0</accession>
<proteinExistence type="predicted"/>
<dbReference type="Proteomes" id="UP001387100">
    <property type="component" value="Unassembled WGS sequence"/>
</dbReference>
<comment type="caution">
    <text evidence="1">The sequence shown here is derived from an EMBL/GenBank/DDBJ whole genome shotgun (WGS) entry which is preliminary data.</text>
</comment>
<evidence type="ECO:0000313" key="2">
    <source>
        <dbReference type="Proteomes" id="UP001387100"/>
    </source>
</evidence>
<evidence type="ECO:0000313" key="1">
    <source>
        <dbReference type="EMBL" id="MEJ5945208.1"/>
    </source>
</evidence>